<feature type="compositionally biased region" description="Basic and acidic residues" evidence="1">
    <location>
        <begin position="1"/>
        <end position="18"/>
    </location>
</feature>
<dbReference type="Proteomes" id="UP000181897">
    <property type="component" value="Chromosome"/>
</dbReference>
<accession>A0A1J0WI16</accession>
<feature type="region of interest" description="Disordered" evidence="1">
    <location>
        <begin position="1"/>
        <end position="69"/>
    </location>
</feature>
<evidence type="ECO:0000313" key="3">
    <source>
        <dbReference type="Proteomes" id="UP000181897"/>
    </source>
</evidence>
<dbReference type="KEGG" id="suam:BOO69_11600"/>
<dbReference type="RefSeq" id="WP_071972317.1">
    <property type="nucleotide sequence ID" value="NZ_CP018076.1"/>
</dbReference>
<organism evidence="2 3">
    <name type="scientific">Sulfitobacter alexandrii</name>
    <dbReference type="NCBI Taxonomy" id="1917485"/>
    <lineage>
        <taxon>Bacteria</taxon>
        <taxon>Pseudomonadati</taxon>
        <taxon>Pseudomonadota</taxon>
        <taxon>Alphaproteobacteria</taxon>
        <taxon>Rhodobacterales</taxon>
        <taxon>Roseobacteraceae</taxon>
        <taxon>Sulfitobacter</taxon>
    </lineage>
</organism>
<sequence>MAERKRSKDGSRDTEKIIGEAADISQQGRAGGNLERDVGTQDEKKRATEKPAGVTRVTGEDKRNHGEDE</sequence>
<evidence type="ECO:0000313" key="2">
    <source>
        <dbReference type="EMBL" id="APE43980.1"/>
    </source>
</evidence>
<name>A0A1J0WI16_9RHOB</name>
<protein>
    <submittedName>
        <fullName evidence="2">Uncharacterized protein</fullName>
    </submittedName>
</protein>
<feature type="compositionally biased region" description="Basic and acidic residues" evidence="1">
    <location>
        <begin position="58"/>
        <end position="69"/>
    </location>
</feature>
<reference evidence="2 3" key="1">
    <citation type="submission" date="2016-11" db="EMBL/GenBank/DDBJ databases">
        <title>Complete genome sequence of Sulfitobacter sp. AM1-D1, a toxic bacteria associated with marine dinoflagellate Alexandrium minutum in East China Sea.</title>
        <authorList>
            <person name="Yang Q."/>
            <person name="Zhang X."/>
            <person name="Tian X."/>
        </authorList>
    </citation>
    <scope>NUCLEOTIDE SEQUENCE [LARGE SCALE GENOMIC DNA]</scope>
    <source>
        <strain evidence="2 3">AM1-D1</strain>
    </source>
</reference>
<gene>
    <name evidence="2" type="ORF">BOO69_11600</name>
</gene>
<dbReference type="OrthoDB" id="7868955at2"/>
<evidence type="ECO:0000256" key="1">
    <source>
        <dbReference type="SAM" id="MobiDB-lite"/>
    </source>
</evidence>
<dbReference type="STRING" id="1917485.BOO69_11600"/>
<feature type="compositionally biased region" description="Basic and acidic residues" evidence="1">
    <location>
        <begin position="34"/>
        <end position="49"/>
    </location>
</feature>
<keyword evidence="3" id="KW-1185">Reference proteome</keyword>
<dbReference type="AlphaFoldDB" id="A0A1J0WI16"/>
<dbReference type="EMBL" id="CP018076">
    <property type="protein sequence ID" value="APE43980.1"/>
    <property type="molecule type" value="Genomic_DNA"/>
</dbReference>
<proteinExistence type="predicted"/>